<dbReference type="Pfam" id="PF00128">
    <property type="entry name" value="Alpha-amylase"/>
    <property type="match status" value="1"/>
</dbReference>
<dbReference type="SUPFAM" id="SSF81296">
    <property type="entry name" value="E set domains"/>
    <property type="match status" value="1"/>
</dbReference>
<dbReference type="GO" id="GO:0004553">
    <property type="term" value="F:hydrolase activity, hydrolyzing O-glycosyl compounds"/>
    <property type="evidence" value="ECO:0007669"/>
    <property type="project" value="InterPro"/>
</dbReference>
<reference evidence="4 5" key="1">
    <citation type="submission" date="2019-07" db="EMBL/GenBank/DDBJ databases">
        <authorList>
            <person name="Kim J.K."/>
            <person name="Cheong H.-M."/>
            <person name="Choi Y."/>
            <person name="Hwang K.J."/>
            <person name="Lee S."/>
            <person name="Choi C."/>
        </authorList>
    </citation>
    <scope>NUCLEOTIDE SEQUENCE [LARGE SCALE GENOMIC DNA]</scope>
    <source>
        <strain evidence="4 5">KS 22</strain>
    </source>
</reference>
<dbReference type="PANTHER" id="PTHR10357">
    <property type="entry name" value="ALPHA-AMYLASE FAMILY MEMBER"/>
    <property type="match status" value="1"/>
</dbReference>
<protein>
    <submittedName>
        <fullName evidence="4">Alpha-glycosidase</fullName>
    </submittedName>
</protein>
<accession>A0A7G5BUI8</accession>
<dbReference type="CDD" id="cd11338">
    <property type="entry name" value="AmyAc_CMD"/>
    <property type="match status" value="1"/>
</dbReference>
<evidence type="ECO:0000313" key="4">
    <source>
        <dbReference type="EMBL" id="QMV40622.1"/>
    </source>
</evidence>
<dbReference type="SUPFAM" id="SSF51445">
    <property type="entry name" value="(Trans)glycosidases"/>
    <property type="match status" value="1"/>
</dbReference>
<gene>
    <name evidence="4" type="ORF">FPL14_04940</name>
</gene>
<dbReference type="EMBL" id="CP041969">
    <property type="protein sequence ID" value="QMV40622.1"/>
    <property type="molecule type" value="Genomic_DNA"/>
</dbReference>
<dbReference type="Pfam" id="PF02903">
    <property type="entry name" value="Alpha-amylase_N"/>
    <property type="match status" value="1"/>
</dbReference>
<dbReference type="SMART" id="SM00642">
    <property type="entry name" value="Aamy"/>
    <property type="match status" value="1"/>
</dbReference>
<dbReference type="GO" id="GO:0005975">
    <property type="term" value="P:carbohydrate metabolic process"/>
    <property type="evidence" value="ECO:0007669"/>
    <property type="project" value="InterPro"/>
</dbReference>
<proteinExistence type="predicted"/>
<dbReference type="Gene3D" id="3.20.20.80">
    <property type="entry name" value="Glycosidases"/>
    <property type="match status" value="1"/>
</dbReference>
<dbReference type="InterPro" id="IPR017853">
    <property type="entry name" value="GH"/>
</dbReference>
<dbReference type="PANTHER" id="PTHR10357:SF210">
    <property type="entry name" value="MALTODEXTRIN GLUCOSIDASE"/>
    <property type="match status" value="1"/>
</dbReference>
<name>A0A7G5BUI8_9BACL</name>
<evidence type="ECO:0000259" key="3">
    <source>
        <dbReference type="SMART" id="SM00642"/>
    </source>
</evidence>
<keyword evidence="5" id="KW-1185">Reference proteome</keyword>
<evidence type="ECO:0000256" key="2">
    <source>
        <dbReference type="ARBA" id="ARBA00023295"/>
    </source>
</evidence>
<dbReference type="Gene3D" id="3.90.400.10">
    <property type="entry name" value="Oligo-1,6-glucosidase, Domain 2"/>
    <property type="match status" value="1"/>
</dbReference>
<dbReference type="InterPro" id="IPR013780">
    <property type="entry name" value="Glyco_hydro_b"/>
</dbReference>
<dbReference type="RefSeq" id="WP_182301977.1">
    <property type="nucleotide sequence ID" value="NZ_CP041969.1"/>
</dbReference>
<dbReference type="KEGG" id="cchl:FPL14_04940"/>
<dbReference type="Proteomes" id="UP000515679">
    <property type="component" value="Chromosome"/>
</dbReference>
<feature type="domain" description="Glycosyl hydrolase family 13 catalytic" evidence="3">
    <location>
        <begin position="134"/>
        <end position="503"/>
    </location>
</feature>
<dbReference type="CDD" id="cd02857">
    <property type="entry name" value="E_set_CDase_PDE_N"/>
    <property type="match status" value="1"/>
</dbReference>
<keyword evidence="1" id="KW-0378">Hydrolase</keyword>
<dbReference type="InterPro" id="IPR004185">
    <property type="entry name" value="Glyco_hydro_13_lg-like_dom"/>
</dbReference>
<evidence type="ECO:0000313" key="5">
    <source>
        <dbReference type="Proteomes" id="UP000515679"/>
    </source>
</evidence>
<sequence length="596" mass="67802">MQKEAIYHINDIPYLFTIGKHEVKIRIRAKRGDVCHCALLHSDRYKPPGAGDAVKLDLVATTELHDYFEGVVYSPTKRIRYQFLLTGFDGSQAWCGEYGVSDNRQAAGYFHCASVLAAYEGGPPTWVRDAVVYQIFPERFANGNPAIDPAGVRSWTSSEDPESTSFYGGDLQGLFEKLPYLHDLGVNVLYLTPVFESPSHHKYDTSDYYSIDSHFGQLEDIRRVVDEAHALNMKVVLDAVFNHSGDRFFAFQDVVKNGADSKYKDWFFIDRFPVVQSPEPSYESFGILSPSMPKLNTSNPEVVQYMLDVAKYWIREIGIDGWRLDVANEIDHSFWRRLRQEIKGIDRELLLVGEIMHQSGAWLRGDQFDGVMNYLFRDAVIGFFAEQRTTARAFAGQIESIRMQYTDSANSAMFNLIGSHDTERFLTACTKSVWGWHEKQEIARLKLAAMFQLTYTGMPMIYYGDEVGMTGGEDPVCRKPMIWDEANQNATIHAHYKQLIALRKEYPALREGEFQMWFVEEADNTLGFIRYLADQMIGIVLNNSPNERKLRLDAPKGIGAQKLVPLFGSRDWEWSNGIGSCTLPPYGASIVLFSLV</sequence>
<dbReference type="SUPFAM" id="SSF51011">
    <property type="entry name" value="Glycosyl hydrolase domain"/>
    <property type="match status" value="1"/>
</dbReference>
<dbReference type="Gene3D" id="2.60.40.10">
    <property type="entry name" value="Immunoglobulins"/>
    <property type="match status" value="1"/>
</dbReference>
<dbReference type="AlphaFoldDB" id="A0A7G5BUI8"/>
<dbReference type="InterPro" id="IPR045857">
    <property type="entry name" value="O16G_dom_2"/>
</dbReference>
<keyword evidence="2 4" id="KW-0326">Glycosidase</keyword>
<dbReference type="Gene3D" id="2.60.40.1180">
    <property type="entry name" value="Golgi alpha-mannosidase II"/>
    <property type="match status" value="1"/>
</dbReference>
<dbReference type="InterPro" id="IPR014756">
    <property type="entry name" value="Ig_E-set"/>
</dbReference>
<dbReference type="InterPro" id="IPR006047">
    <property type="entry name" value="GH13_cat_dom"/>
</dbReference>
<organism evidence="4 5">
    <name type="scientific">Cohnella cholangitidis</name>
    <dbReference type="NCBI Taxonomy" id="2598458"/>
    <lineage>
        <taxon>Bacteria</taxon>
        <taxon>Bacillati</taxon>
        <taxon>Bacillota</taxon>
        <taxon>Bacilli</taxon>
        <taxon>Bacillales</taxon>
        <taxon>Paenibacillaceae</taxon>
        <taxon>Cohnella</taxon>
    </lineage>
</organism>
<dbReference type="InterPro" id="IPR013783">
    <property type="entry name" value="Ig-like_fold"/>
</dbReference>
<evidence type="ECO:0000256" key="1">
    <source>
        <dbReference type="ARBA" id="ARBA00022801"/>
    </source>
</evidence>